<evidence type="ECO:0008006" key="3">
    <source>
        <dbReference type="Google" id="ProtNLM"/>
    </source>
</evidence>
<name>A0A9J6BA81_POLVA</name>
<keyword evidence="2" id="KW-1185">Reference proteome</keyword>
<sequence>MNSDKRNLKPPFVIEKVLFNSNDEFEATEHIEDQYTGQNVKRIKFERLSADNDDSSSIIEYKNLQSTSSFDSISRDIHNLNKRLTKLEETVKTNHKIINNKLNLILDYFLQNAPETESEKDFQISNSSYDDDTSTDIKFVPKPIDSREVFDEIETKLKNFDRDPSANKEFRQFRKEMVKYYSKRLSNVNNRTDPKYGLMHSLMNLYFSNDFMTTIGWTAVGNRWSIKDSKGHFSLFYDIVNANTAHTYANNDEASHAVFTFLRRFHEKKSKEAKLLNETKNESQ</sequence>
<reference evidence="1" key="1">
    <citation type="submission" date="2021-03" db="EMBL/GenBank/DDBJ databases">
        <title>Chromosome level genome of the anhydrobiotic midge Polypedilum vanderplanki.</title>
        <authorList>
            <person name="Yoshida Y."/>
            <person name="Kikawada T."/>
            <person name="Gusev O."/>
        </authorList>
    </citation>
    <scope>NUCLEOTIDE SEQUENCE</scope>
    <source>
        <strain evidence="1">NIAS01</strain>
        <tissue evidence="1">Whole body or cell culture</tissue>
    </source>
</reference>
<evidence type="ECO:0000313" key="1">
    <source>
        <dbReference type="EMBL" id="KAG5666724.1"/>
    </source>
</evidence>
<dbReference type="OrthoDB" id="8117402at2759"/>
<accession>A0A9J6BA81</accession>
<organism evidence="1 2">
    <name type="scientific">Polypedilum vanderplanki</name>
    <name type="common">Sleeping chironomid midge</name>
    <dbReference type="NCBI Taxonomy" id="319348"/>
    <lineage>
        <taxon>Eukaryota</taxon>
        <taxon>Metazoa</taxon>
        <taxon>Ecdysozoa</taxon>
        <taxon>Arthropoda</taxon>
        <taxon>Hexapoda</taxon>
        <taxon>Insecta</taxon>
        <taxon>Pterygota</taxon>
        <taxon>Neoptera</taxon>
        <taxon>Endopterygota</taxon>
        <taxon>Diptera</taxon>
        <taxon>Nematocera</taxon>
        <taxon>Chironomoidea</taxon>
        <taxon>Chironomidae</taxon>
        <taxon>Chironominae</taxon>
        <taxon>Polypedilum</taxon>
        <taxon>Polypedilum</taxon>
    </lineage>
</organism>
<proteinExistence type="predicted"/>
<dbReference type="AlphaFoldDB" id="A0A9J6BA81"/>
<gene>
    <name evidence="1" type="ORF">PVAND_014736</name>
</gene>
<evidence type="ECO:0000313" key="2">
    <source>
        <dbReference type="Proteomes" id="UP001107558"/>
    </source>
</evidence>
<protein>
    <recommendedName>
        <fullName evidence="3">DUF4806 domain-containing protein</fullName>
    </recommendedName>
</protein>
<comment type="caution">
    <text evidence="1">The sequence shown here is derived from an EMBL/GenBank/DDBJ whole genome shotgun (WGS) entry which is preliminary data.</text>
</comment>
<dbReference type="EMBL" id="JADBJN010000004">
    <property type="protein sequence ID" value="KAG5666724.1"/>
    <property type="molecule type" value="Genomic_DNA"/>
</dbReference>
<dbReference type="Proteomes" id="UP001107558">
    <property type="component" value="Chromosome 4"/>
</dbReference>